<dbReference type="EMBL" id="LT985188">
    <property type="protein sequence ID" value="SPD85380.1"/>
    <property type="molecule type" value="Genomic_DNA"/>
</dbReference>
<name>A0A2N9JCV6_9ACTN</name>
<organism evidence="1 2">
    <name type="scientific">Micropruina glycogenica</name>
    <dbReference type="NCBI Taxonomy" id="75385"/>
    <lineage>
        <taxon>Bacteria</taxon>
        <taxon>Bacillati</taxon>
        <taxon>Actinomycetota</taxon>
        <taxon>Actinomycetes</taxon>
        <taxon>Propionibacteriales</taxon>
        <taxon>Nocardioidaceae</taxon>
        <taxon>Micropruina</taxon>
    </lineage>
</organism>
<proteinExistence type="predicted"/>
<sequence>MRLEFASLTQSHRYPPRRCGWSSLRSHNLIGTHLAGAAGVRFAHTISSVPTSPVRLEFASLTQSHRYPPRRCGWSSLRSHNLIGTHLAGAAGVRFAHTISSVPTSPVRLEFASLTQSHRYPPRRCGWSSLRSHTLIGTHLAGAAGVRFAHTLSSVPTLPVRLEFASLTLIHL</sequence>
<dbReference type="Proteomes" id="UP000238164">
    <property type="component" value="Chromosome 1"/>
</dbReference>
<gene>
    <name evidence="1" type="ORF">MPLG2_0344</name>
</gene>
<evidence type="ECO:0000313" key="2">
    <source>
        <dbReference type="Proteomes" id="UP000238164"/>
    </source>
</evidence>
<reference evidence="1 2" key="1">
    <citation type="submission" date="2018-02" db="EMBL/GenBank/DDBJ databases">
        <authorList>
            <person name="Cohen D.B."/>
            <person name="Kent A.D."/>
        </authorList>
    </citation>
    <scope>NUCLEOTIDE SEQUENCE [LARGE SCALE GENOMIC DNA]</scope>
    <source>
        <strain evidence="1">1</strain>
    </source>
</reference>
<accession>A0A2N9JCV6</accession>
<evidence type="ECO:0000313" key="1">
    <source>
        <dbReference type="EMBL" id="SPD85380.1"/>
    </source>
</evidence>
<protein>
    <submittedName>
        <fullName evidence="1">Uncharacterized protein</fullName>
    </submittedName>
</protein>
<dbReference type="KEGG" id="mgg:MPLG2_0344"/>
<dbReference type="AlphaFoldDB" id="A0A2N9JCV6"/>
<keyword evidence="2" id="KW-1185">Reference proteome</keyword>